<evidence type="ECO:0000256" key="7">
    <source>
        <dbReference type="ARBA" id="ARBA00023303"/>
    </source>
</evidence>
<name>A0A8C7LFY2_ONCKI</name>
<comment type="subcellular location">
    <subcellularLocation>
        <location evidence="1">Membrane</location>
        <topology evidence="1">Multi-pass membrane protein</topology>
    </subcellularLocation>
</comment>
<feature type="chain" id="PRO_5034710150" evidence="10">
    <location>
        <begin position="22"/>
        <end position="957"/>
    </location>
</feature>
<feature type="domain" description="TRPM-like" evidence="13">
    <location>
        <begin position="470"/>
        <end position="631"/>
    </location>
</feature>
<dbReference type="PANTHER" id="PTHR13800:SF13">
    <property type="entry name" value="TRANSIENT RECEPTOR POTENTIAL CATION CHANNEL SUBFAMILY M MEMBER 1"/>
    <property type="match status" value="1"/>
</dbReference>
<dbReference type="GO" id="GO:0005886">
    <property type="term" value="C:plasma membrane"/>
    <property type="evidence" value="ECO:0007669"/>
    <property type="project" value="TreeGrafter"/>
</dbReference>
<evidence type="ECO:0000259" key="12">
    <source>
        <dbReference type="Pfam" id="PF18139"/>
    </source>
</evidence>
<accession>A0A8C7LFY2</accession>
<dbReference type="PANTHER" id="PTHR13800">
    <property type="entry name" value="TRANSIENT RECEPTOR POTENTIAL CATION CHANNEL, SUBFAMILY M, MEMBER 6"/>
    <property type="match status" value="1"/>
</dbReference>
<feature type="signal peptide" evidence="10">
    <location>
        <begin position="1"/>
        <end position="21"/>
    </location>
</feature>
<dbReference type="InterPro" id="IPR057366">
    <property type="entry name" value="TRPM-like"/>
</dbReference>
<reference evidence="14" key="1">
    <citation type="submission" date="2025-08" db="UniProtKB">
        <authorList>
            <consortium name="Ensembl"/>
        </authorList>
    </citation>
    <scope>IDENTIFICATION</scope>
</reference>
<evidence type="ECO:0000313" key="15">
    <source>
        <dbReference type="Proteomes" id="UP000694557"/>
    </source>
</evidence>
<organism evidence="14 15">
    <name type="scientific">Oncorhynchus kisutch</name>
    <name type="common">Coho salmon</name>
    <name type="synonym">Salmo kisutch</name>
    <dbReference type="NCBI Taxonomy" id="8019"/>
    <lineage>
        <taxon>Eukaryota</taxon>
        <taxon>Metazoa</taxon>
        <taxon>Chordata</taxon>
        <taxon>Craniata</taxon>
        <taxon>Vertebrata</taxon>
        <taxon>Euteleostomi</taxon>
        <taxon>Actinopterygii</taxon>
        <taxon>Neopterygii</taxon>
        <taxon>Teleostei</taxon>
        <taxon>Protacanthopterygii</taxon>
        <taxon>Salmoniformes</taxon>
        <taxon>Salmonidae</taxon>
        <taxon>Salmoninae</taxon>
        <taxon>Oncorhynchus</taxon>
    </lineage>
</organism>
<sequence length="957" mass="108654">MNHAPIILFTLSIHLSPTVHPCGVCIKCLHLLSHLLLLSLHPSLPLQYIRVAYDSKPDNMLHLMVKDWQLELPTLLISVHGGLQNFDLQPKLKQVFGKGLIQAAVTTGAWILTGGVSTGVIRHVGDALKDHSSKSRGKVCAIGIAPWGIVENKEDLIGRDVTRPYQAMSNPMSKLSVLNNSHSHFILADNGTHGKYGAEVRLRRQLEKHISLQKINTRPHLSVSARLGVRGSCCLGQGVPLVCLILEGGPNVISIVLESLREDPPVPVVVCDGSGRASDIISFAHRYSEDDGLVSDSVKDQLLVTIQKTFNYNRGQAQQIFLMVLECMKKRSLITVFRMGSEGQQDIEMSILTALLKGTNASAPDQLSLALAWNRVDIARSQIFVYGHHWPMSGNQAMMDALVLDRVDFVKLLIENGRLGPTNTLHFVVRDVKKGNLPPDYQITLIDIGLVLEFLMGGAYRCNYTRKQFRTLYNNLYGLKRDDEPGGKGKRKKKKKKEEEIDIDVDDPEVSRFQYPFHELMVWAVLMKRQKMALFLWKRGEEAMAKALVACKLYKAMAHESSQSELVDDIFQDLENNSKEFGQLAYELLDQSYKHDEQVAMKLLTYQLKNWSDSTCLKLAVAAKHRDFIAHTCSQMLLTDMWMGCLRMGKRNGFKVIFGIIFPPSILLMDFRLGEEVTCQAPAENEEEAKDKDDDNKSMNADGVSRKGDEEESAVKKRRVPIGKKIYEFYNTPFTKFWFNTISYLAYLCLYNYIILVKMERWPSLQEWIVISYIITLGMEKVRQILMSEPGKLKQKINVWAEEYWNITDAAAIFTFLLGLMLRLQSEPLLGIGRVIYCVDIIFWYIRVLDIFGVNKYLGPYVMMIGKMMIDMLYFVVIMLVVLMSFGVARQAILHPDEIPTWRLARNIFYMPYWMIYGEVFADSIDRKSSINMEQTLCSGPNLCSLNPSGTNLVFWS</sequence>
<dbReference type="Pfam" id="PF25508">
    <property type="entry name" value="TRPM2"/>
    <property type="match status" value="1"/>
</dbReference>
<dbReference type="Ensembl" id="ENSOKIT00005119462.1">
    <property type="protein sequence ID" value="ENSOKIP00005111584.1"/>
    <property type="gene ID" value="ENSOKIG00005043855.1"/>
</dbReference>
<keyword evidence="10" id="KW-0732">Signal</keyword>
<proteinExistence type="predicted"/>
<evidence type="ECO:0000256" key="6">
    <source>
        <dbReference type="ARBA" id="ARBA00023136"/>
    </source>
</evidence>
<evidence type="ECO:0000256" key="10">
    <source>
        <dbReference type="SAM" id="SignalP"/>
    </source>
</evidence>
<dbReference type="GO" id="GO:0005262">
    <property type="term" value="F:calcium channel activity"/>
    <property type="evidence" value="ECO:0007669"/>
    <property type="project" value="TreeGrafter"/>
</dbReference>
<keyword evidence="6 9" id="KW-0472">Membrane</keyword>
<gene>
    <name evidence="14" type="primary">TRPM1</name>
</gene>
<feature type="region of interest" description="Disordered" evidence="8">
    <location>
        <begin position="683"/>
        <end position="712"/>
    </location>
</feature>
<dbReference type="Pfam" id="PF18139">
    <property type="entry name" value="LSDAT_euk"/>
    <property type="match status" value="1"/>
</dbReference>
<keyword evidence="2" id="KW-0813">Transport</keyword>
<keyword evidence="7" id="KW-0407">Ion channel</keyword>
<feature type="domain" description="TRPM SLOG" evidence="12">
    <location>
        <begin position="47"/>
        <end position="327"/>
    </location>
</feature>
<feature type="domain" description="Ion transport" evidence="11">
    <location>
        <begin position="747"/>
        <end position="920"/>
    </location>
</feature>
<dbReference type="Pfam" id="PF00520">
    <property type="entry name" value="Ion_trans"/>
    <property type="match status" value="1"/>
</dbReference>
<keyword evidence="15" id="KW-1185">Reference proteome</keyword>
<evidence type="ECO:0000256" key="1">
    <source>
        <dbReference type="ARBA" id="ARBA00004141"/>
    </source>
</evidence>
<dbReference type="Proteomes" id="UP000694557">
    <property type="component" value="Unassembled WGS sequence"/>
</dbReference>
<dbReference type="InterPro" id="IPR005821">
    <property type="entry name" value="Ion_trans_dom"/>
</dbReference>
<feature type="transmembrane region" description="Helical" evidence="9">
    <location>
        <begin position="868"/>
        <end position="889"/>
    </location>
</feature>
<dbReference type="GeneTree" id="ENSGT00940000155024"/>
<keyword evidence="3 9" id="KW-0812">Transmembrane</keyword>
<feature type="transmembrane region" description="Helical" evidence="9">
    <location>
        <begin position="737"/>
        <end position="756"/>
    </location>
</feature>
<keyword evidence="5" id="KW-0406">Ion transport</keyword>
<protein>
    <submittedName>
        <fullName evidence="14">Transient receptor potential cation channel, subfamily M, member 1a</fullName>
    </submittedName>
</protein>
<evidence type="ECO:0000259" key="13">
    <source>
        <dbReference type="Pfam" id="PF25508"/>
    </source>
</evidence>
<evidence type="ECO:0000256" key="4">
    <source>
        <dbReference type="ARBA" id="ARBA00022989"/>
    </source>
</evidence>
<evidence type="ECO:0000256" key="2">
    <source>
        <dbReference type="ARBA" id="ARBA00022448"/>
    </source>
</evidence>
<evidence type="ECO:0000256" key="8">
    <source>
        <dbReference type="SAM" id="MobiDB-lite"/>
    </source>
</evidence>
<evidence type="ECO:0000256" key="3">
    <source>
        <dbReference type="ARBA" id="ARBA00022692"/>
    </source>
</evidence>
<feature type="transmembrane region" description="Helical" evidence="9">
    <location>
        <begin position="804"/>
        <end position="822"/>
    </location>
</feature>
<dbReference type="InterPro" id="IPR050927">
    <property type="entry name" value="TRPM"/>
</dbReference>
<evidence type="ECO:0000256" key="5">
    <source>
        <dbReference type="ARBA" id="ARBA00023065"/>
    </source>
</evidence>
<keyword evidence="4 9" id="KW-1133">Transmembrane helix</keyword>
<reference evidence="14" key="2">
    <citation type="submission" date="2025-09" db="UniProtKB">
        <authorList>
            <consortium name="Ensembl"/>
        </authorList>
    </citation>
    <scope>IDENTIFICATION</scope>
</reference>
<evidence type="ECO:0000313" key="14">
    <source>
        <dbReference type="Ensembl" id="ENSOKIP00005111584.1"/>
    </source>
</evidence>
<evidence type="ECO:0000256" key="9">
    <source>
        <dbReference type="SAM" id="Phobius"/>
    </source>
</evidence>
<dbReference type="AlphaFoldDB" id="A0A8C7LFY2"/>
<evidence type="ECO:0000259" key="11">
    <source>
        <dbReference type="Pfam" id="PF00520"/>
    </source>
</evidence>
<dbReference type="InterPro" id="IPR041491">
    <property type="entry name" value="TRPM_SLOG"/>
</dbReference>